<dbReference type="PANTHER" id="PTHR43415">
    <property type="entry name" value="SPERMIDINE N(1)-ACETYLTRANSFERASE"/>
    <property type="match status" value="1"/>
</dbReference>
<sequence>MISFRQAEPADVDLIFDWANDELTRKNSFNSDPVKYETHVTWFNNQLQNAGSIILIFFSDQVACGQVRFNMGNETIIGITIAREFRGRSLGKIMLKEACDFFFTKFPKNEITAYIKEENKASISAFEKAGFLFYEKRTVSNCESVVYKKRKEEIK</sequence>
<protein>
    <submittedName>
        <fullName evidence="2">GNAT family N-acetyltransferase</fullName>
    </submittedName>
</protein>
<accession>A0A9X2JBX5</accession>
<dbReference type="Pfam" id="PF13302">
    <property type="entry name" value="Acetyltransf_3"/>
    <property type="match status" value="1"/>
</dbReference>
<comment type="caution">
    <text evidence="2">The sequence shown here is derived from an EMBL/GenBank/DDBJ whole genome shotgun (WGS) entry which is preliminary data.</text>
</comment>
<dbReference type="Gene3D" id="3.40.630.30">
    <property type="match status" value="1"/>
</dbReference>
<dbReference type="PANTHER" id="PTHR43415:SF3">
    <property type="entry name" value="GNAT-FAMILY ACETYLTRANSFERASE"/>
    <property type="match status" value="1"/>
</dbReference>
<dbReference type="RefSeq" id="WP_252587433.1">
    <property type="nucleotide sequence ID" value="NZ_JAMWYS010000028.1"/>
</dbReference>
<dbReference type="PROSITE" id="PS51186">
    <property type="entry name" value="GNAT"/>
    <property type="match status" value="1"/>
</dbReference>
<keyword evidence="3" id="KW-1185">Reference proteome</keyword>
<evidence type="ECO:0000259" key="1">
    <source>
        <dbReference type="PROSITE" id="PS51186"/>
    </source>
</evidence>
<dbReference type="AlphaFoldDB" id="A0A9X2JBX5"/>
<dbReference type="GO" id="GO:0016747">
    <property type="term" value="F:acyltransferase activity, transferring groups other than amino-acyl groups"/>
    <property type="evidence" value="ECO:0007669"/>
    <property type="project" value="InterPro"/>
</dbReference>
<proteinExistence type="predicted"/>
<dbReference type="Proteomes" id="UP001155182">
    <property type="component" value="Unassembled WGS sequence"/>
</dbReference>
<name>A0A9X2JBX5_9SPHI</name>
<organism evidence="2 3">
    <name type="scientific">Solitalea agri</name>
    <dbReference type="NCBI Taxonomy" id="2953739"/>
    <lineage>
        <taxon>Bacteria</taxon>
        <taxon>Pseudomonadati</taxon>
        <taxon>Bacteroidota</taxon>
        <taxon>Sphingobacteriia</taxon>
        <taxon>Sphingobacteriales</taxon>
        <taxon>Sphingobacteriaceae</taxon>
        <taxon>Solitalea</taxon>
    </lineage>
</organism>
<dbReference type="SUPFAM" id="SSF55729">
    <property type="entry name" value="Acyl-CoA N-acyltransferases (Nat)"/>
    <property type="match status" value="1"/>
</dbReference>
<dbReference type="InterPro" id="IPR016181">
    <property type="entry name" value="Acyl_CoA_acyltransferase"/>
</dbReference>
<evidence type="ECO:0000313" key="2">
    <source>
        <dbReference type="EMBL" id="MCO4292942.1"/>
    </source>
</evidence>
<evidence type="ECO:0000313" key="3">
    <source>
        <dbReference type="Proteomes" id="UP001155182"/>
    </source>
</evidence>
<dbReference type="InterPro" id="IPR000182">
    <property type="entry name" value="GNAT_dom"/>
</dbReference>
<feature type="domain" description="N-acetyltransferase" evidence="1">
    <location>
        <begin position="2"/>
        <end position="152"/>
    </location>
</feature>
<reference evidence="2" key="1">
    <citation type="submission" date="2022-06" db="EMBL/GenBank/DDBJ databases">
        <title>Solitalea sp. MAHUQ-68 isolated from rhizospheric soil.</title>
        <authorList>
            <person name="Huq M.A."/>
        </authorList>
    </citation>
    <scope>NUCLEOTIDE SEQUENCE</scope>
    <source>
        <strain evidence="2">MAHUQ-68</strain>
    </source>
</reference>
<dbReference type="EMBL" id="JAMWYS010000028">
    <property type="protein sequence ID" value="MCO4292942.1"/>
    <property type="molecule type" value="Genomic_DNA"/>
</dbReference>
<gene>
    <name evidence="2" type="ORF">NF867_08720</name>
</gene>